<keyword evidence="5 6" id="KW-0472">Membrane</keyword>
<name>A0ABV5Z596_9STAP</name>
<evidence type="ECO:0000256" key="4">
    <source>
        <dbReference type="ARBA" id="ARBA00022989"/>
    </source>
</evidence>
<dbReference type="RefSeq" id="WP_380570865.1">
    <property type="nucleotide sequence ID" value="NZ_JBHMAH010000031.1"/>
</dbReference>
<keyword evidence="6" id="KW-1003">Cell membrane</keyword>
<evidence type="ECO:0000256" key="1">
    <source>
        <dbReference type="ARBA" id="ARBA00004167"/>
    </source>
</evidence>
<reference evidence="7 8" key="1">
    <citation type="submission" date="2024-09" db="EMBL/GenBank/DDBJ databases">
        <authorList>
            <person name="Sun Q."/>
            <person name="Mori K."/>
        </authorList>
    </citation>
    <scope>NUCLEOTIDE SEQUENCE [LARGE SCALE GENOMIC DNA]</scope>
    <source>
        <strain evidence="7 8">JCM 12822</strain>
    </source>
</reference>
<keyword evidence="3 6" id="KW-0812">Transmembrane</keyword>
<evidence type="ECO:0000256" key="5">
    <source>
        <dbReference type="ARBA" id="ARBA00023136"/>
    </source>
</evidence>
<comment type="caution">
    <text evidence="7">The sequence shown here is derived from an EMBL/GenBank/DDBJ whole genome shotgun (WGS) entry which is preliminary data.</text>
</comment>
<proteinExistence type="inferred from homology"/>
<keyword evidence="4 6" id="KW-1133">Transmembrane helix</keyword>
<dbReference type="EMBL" id="JBHMAH010000031">
    <property type="protein sequence ID" value="MFB9861297.1"/>
    <property type="molecule type" value="Genomic_DNA"/>
</dbReference>
<dbReference type="Pfam" id="PF03672">
    <property type="entry name" value="UPF0154"/>
    <property type="match status" value="1"/>
</dbReference>
<comment type="subcellular location">
    <subcellularLocation>
        <location evidence="6">Cell membrane</location>
        <topology evidence="6">Single-pass membrane protein</topology>
    </subcellularLocation>
    <subcellularLocation>
        <location evidence="1">Membrane</location>
        <topology evidence="1">Single-pass membrane protein</topology>
    </subcellularLocation>
</comment>
<feature type="transmembrane region" description="Helical" evidence="6">
    <location>
        <begin position="6"/>
        <end position="25"/>
    </location>
</feature>
<evidence type="ECO:0000256" key="2">
    <source>
        <dbReference type="ARBA" id="ARBA00006694"/>
    </source>
</evidence>
<dbReference type="HAMAP" id="MF_00363">
    <property type="entry name" value="UPF0154"/>
    <property type="match status" value="1"/>
</dbReference>
<comment type="similarity">
    <text evidence="2 6">Belongs to the UPF0154 family.</text>
</comment>
<organism evidence="7 8">
    <name type="scientific">Salinicoccus siamensis</name>
    <dbReference type="NCBI Taxonomy" id="381830"/>
    <lineage>
        <taxon>Bacteria</taxon>
        <taxon>Bacillati</taxon>
        <taxon>Bacillota</taxon>
        <taxon>Bacilli</taxon>
        <taxon>Bacillales</taxon>
        <taxon>Staphylococcaceae</taxon>
        <taxon>Salinicoccus</taxon>
    </lineage>
</organism>
<evidence type="ECO:0000313" key="8">
    <source>
        <dbReference type="Proteomes" id="UP001589740"/>
    </source>
</evidence>
<protein>
    <recommendedName>
        <fullName evidence="6">UPF0154 protein ACFFLE_09505</fullName>
    </recommendedName>
</protein>
<evidence type="ECO:0000256" key="6">
    <source>
        <dbReference type="HAMAP-Rule" id="MF_00363"/>
    </source>
</evidence>
<evidence type="ECO:0000256" key="3">
    <source>
        <dbReference type="ARBA" id="ARBA00022692"/>
    </source>
</evidence>
<dbReference type="Proteomes" id="UP001589740">
    <property type="component" value="Unassembled WGS sequence"/>
</dbReference>
<keyword evidence="8" id="KW-1185">Reference proteome</keyword>
<gene>
    <name evidence="7" type="ORF">ACFFLE_09505</name>
</gene>
<accession>A0ABV5Z596</accession>
<dbReference type="InterPro" id="IPR005359">
    <property type="entry name" value="UPF0154"/>
</dbReference>
<sequence>MATWIWILIVIVALIGGVALGFFLARKYMMDYLEKNPPINEEMLRMMMMQMGQKPSQKKINQMMTMMNRSADSKSTKERMKASKK</sequence>
<evidence type="ECO:0000313" key="7">
    <source>
        <dbReference type="EMBL" id="MFB9861297.1"/>
    </source>
</evidence>